<name>A0A382ABW9_9ZZZZ</name>
<evidence type="ECO:0000313" key="2">
    <source>
        <dbReference type="EMBL" id="SVA99025.1"/>
    </source>
</evidence>
<organism evidence="2">
    <name type="scientific">marine metagenome</name>
    <dbReference type="NCBI Taxonomy" id="408172"/>
    <lineage>
        <taxon>unclassified sequences</taxon>
        <taxon>metagenomes</taxon>
        <taxon>ecological metagenomes</taxon>
    </lineage>
</organism>
<sequence length="98" mass="10863">MIKDSKLSRRLFLSRSAAVTGGIITLGVFGARRKAKAQDAYEFEVLTDHQAATVEALAERIMPRDSNGPGATDARVVAYIDRALATHHEHEKEEIYDH</sequence>
<dbReference type="AlphaFoldDB" id="A0A382ABW9"/>
<dbReference type="EMBL" id="UINC01024752">
    <property type="protein sequence ID" value="SVA99025.1"/>
    <property type="molecule type" value="Genomic_DNA"/>
</dbReference>
<evidence type="ECO:0000256" key="1">
    <source>
        <dbReference type="SAM" id="Phobius"/>
    </source>
</evidence>
<proteinExistence type="predicted"/>
<dbReference type="PROSITE" id="PS51318">
    <property type="entry name" value="TAT"/>
    <property type="match status" value="1"/>
</dbReference>
<dbReference type="InterPro" id="IPR027056">
    <property type="entry name" value="Gluconate_2DH_su3"/>
</dbReference>
<feature type="non-terminal residue" evidence="2">
    <location>
        <position position="98"/>
    </location>
</feature>
<keyword evidence="1" id="KW-0812">Transmembrane</keyword>
<protein>
    <submittedName>
        <fullName evidence="2">Uncharacterized protein</fullName>
    </submittedName>
</protein>
<accession>A0A382ABW9</accession>
<dbReference type="InterPro" id="IPR006311">
    <property type="entry name" value="TAT_signal"/>
</dbReference>
<dbReference type="Pfam" id="PF13618">
    <property type="entry name" value="Gluconate_2-dh3"/>
    <property type="match status" value="1"/>
</dbReference>
<gene>
    <name evidence="2" type="ORF">METZ01_LOCUS151879</name>
</gene>
<feature type="transmembrane region" description="Helical" evidence="1">
    <location>
        <begin position="12"/>
        <end position="31"/>
    </location>
</feature>
<keyword evidence="1" id="KW-0472">Membrane</keyword>
<reference evidence="2" key="1">
    <citation type="submission" date="2018-05" db="EMBL/GenBank/DDBJ databases">
        <authorList>
            <person name="Lanie J.A."/>
            <person name="Ng W.-L."/>
            <person name="Kazmierczak K.M."/>
            <person name="Andrzejewski T.M."/>
            <person name="Davidsen T.M."/>
            <person name="Wayne K.J."/>
            <person name="Tettelin H."/>
            <person name="Glass J.I."/>
            <person name="Rusch D."/>
            <person name="Podicherti R."/>
            <person name="Tsui H.-C.T."/>
            <person name="Winkler M.E."/>
        </authorList>
    </citation>
    <scope>NUCLEOTIDE SEQUENCE</scope>
</reference>
<keyword evidence="1" id="KW-1133">Transmembrane helix</keyword>